<accession>A0A1N7AG69</accession>
<feature type="compositionally biased region" description="Basic and acidic residues" evidence="1">
    <location>
        <begin position="97"/>
        <end position="116"/>
    </location>
</feature>
<keyword evidence="4" id="KW-1185">Reference proteome</keyword>
<dbReference type="Pfam" id="PF03413">
    <property type="entry name" value="PepSY"/>
    <property type="match status" value="1"/>
</dbReference>
<evidence type="ECO:0000256" key="1">
    <source>
        <dbReference type="SAM" id="MobiDB-lite"/>
    </source>
</evidence>
<dbReference type="EMBL" id="FTNC01000023">
    <property type="protein sequence ID" value="SIR37971.1"/>
    <property type="molecule type" value="Genomic_DNA"/>
</dbReference>
<feature type="region of interest" description="Disordered" evidence="1">
    <location>
        <begin position="97"/>
        <end position="149"/>
    </location>
</feature>
<organism evidence="3 4">
    <name type="scientific">Halanaerobium kushneri</name>
    <dbReference type="NCBI Taxonomy" id="56779"/>
    <lineage>
        <taxon>Bacteria</taxon>
        <taxon>Bacillati</taxon>
        <taxon>Bacillota</taxon>
        <taxon>Clostridia</taxon>
        <taxon>Halanaerobiales</taxon>
        <taxon>Halanaerobiaceae</taxon>
        <taxon>Halanaerobium</taxon>
    </lineage>
</organism>
<feature type="compositionally biased region" description="Acidic residues" evidence="1">
    <location>
        <begin position="117"/>
        <end position="149"/>
    </location>
</feature>
<dbReference type="AlphaFoldDB" id="A0A1N7AG69"/>
<dbReference type="Gene3D" id="3.10.450.40">
    <property type="match status" value="1"/>
</dbReference>
<reference evidence="4" key="1">
    <citation type="submission" date="2017-01" db="EMBL/GenBank/DDBJ databases">
        <authorList>
            <person name="Varghese N."/>
            <person name="Submissions S."/>
        </authorList>
    </citation>
    <scope>NUCLEOTIDE SEQUENCE [LARGE SCALE GENOMIC DNA]</scope>
    <source>
        <strain evidence="4">ATCC 700103</strain>
    </source>
</reference>
<evidence type="ECO:0000259" key="2">
    <source>
        <dbReference type="Pfam" id="PF03413"/>
    </source>
</evidence>
<sequence length="149" mass="16848">MLKKIIATSMLAVFVFGFVGGIFTLSENRVQAADQKSNIFNMEKAIKVVKEKYTNAQVKSVDKELENGKTFFEVEFTDSNGNHEVSIDADTGKILKSFEDEKNNYQNESGEHHNEGNETEDYDNQDNESEEHGEDDDSGSNQDDDYESE</sequence>
<name>A0A1N7AG69_9FIRM</name>
<dbReference type="Proteomes" id="UP000185669">
    <property type="component" value="Unassembled WGS sequence"/>
</dbReference>
<dbReference type="STRING" id="56779.SAMN05421834_12312"/>
<evidence type="ECO:0000313" key="3">
    <source>
        <dbReference type="EMBL" id="SIR37971.1"/>
    </source>
</evidence>
<dbReference type="RefSeq" id="WP_076545778.1">
    <property type="nucleotide sequence ID" value="NZ_FTNC01000023.1"/>
</dbReference>
<dbReference type="OrthoDB" id="5772663at2"/>
<proteinExistence type="predicted"/>
<gene>
    <name evidence="3" type="ORF">SAMN05421834_12312</name>
</gene>
<dbReference type="InterPro" id="IPR025711">
    <property type="entry name" value="PepSY"/>
</dbReference>
<feature type="domain" description="PepSY" evidence="2">
    <location>
        <begin position="42"/>
        <end position="97"/>
    </location>
</feature>
<evidence type="ECO:0000313" key="4">
    <source>
        <dbReference type="Proteomes" id="UP000185669"/>
    </source>
</evidence>
<protein>
    <submittedName>
        <fullName evidence="3">Peptidase propeptide and YPEB domain-containing protein</fullName>
    </submittedName>
</protein>